<keyword evidence="3" id="KW-1185">Reference proteome</keyword>
<reference evidence="2" key="1">
    <citation type="submission" date="2023-10" db="EMBL/GenBank/DDBJ databases">
        <title>Genome assemblies of two species of porcelain crab, Petrolisthes cinctipes and Petrolisthes manimaculis (Anomura: Porcellanidae).</title>
        <authorList>
            <person name="Angst P."/>
        </authorList>
    </citation>
    <scope>NUCLEOTIDE SEQUENCE</scope>
    <source>
        <strain evidence="2">PB745_01</strain>
        <tissue evidence="2">Gill</tissue>
    </source>
</reference>
<dbReference type="EMBL" id="JAWQEG010001076">
    <property type="protein sequence ID" value="KAK3882598.1"/>
    <property type="molecule type" value="Genomic_DNA"/>
</dbReference>
<feature type="chain" id="PRO_5042070093" description="Secreted protein" evidence="1">
    <location>
        <begin position="18"/>
        <end position="110"/>
    </location>
</feature>
<name>A0AAE1FXM5_PETCI</name>
<accession>A0AAE1FXM5</accession>
<proteinExistence type="predicted"/>
<evidence type="ECO:0000256" key="1">
    <source>
        <dbReference type="SAM" id="SignalP"/>
    </source>
</evidence>
<evidence type="ECO:0000313" key="3">
    <source>
        <dbReference type="Proteomes" id="UP001286313"/>
    </source>
</evidence>
<evidence type="ECO:0008006" key="4">
    <source>
        <dbReference type="Google" id="ProtNLM"/>
    </source>
</evidence>
<comment type="caution">
    <text evidence="2">The sequence shown here is derived from an EMBL/GenBank/DDBJ whole genome shotgun (WGS) entry which is preliminary data.</text>
</comment>
<gene>
    <name evidence="2" type="ORF">Pcinc_013029</name>
</gene>
<organism evidence="2 3">
    <name type="scientific">Petrolisthes cinctipes</name>
    <name type="common">Flat porcelain crab</name>
    <dbReference type="NCBI Taxonomy" id="88211"/>
    <lineage>
        <taxon>Eukaryota</taxon>
        <taxon>Metazoa</taxon>
        <taxon>Ecdysozoa</taxon>
        <taxon>Arthropoda</taxon>
        <taxon>Crustacea</taxon>
        <taxon>Multicrustacea</taxon>
        <taxon>Malacostraca</taxon>
        <taxon>Eumalacostraca</taxon>
        <taxon>Eucarida</taxon>
        <taxon>Decapoda</taxon>
        <taxon>Pleocyemata</taxon>
        <taxon>Anomura</taxon>
        <taxon>Galatheoidea</taxon>
        <taxon>Porcellanidae</taxon>
        <taxon>Petrolisthes</taxon>
    </lineage>
</organism>
<keyword evidence="1" id="KW-0732">Signal</keyword>
<protein>
    <recommendedName>
        <fullName evidence="4">Secreted protein</fullName>
    </recommendedName>
</protein>
<dbReference type="AlphaFoldDB" id="A0AAE1FXM5"/>
<feature type="signal peptide" evidence="1">
    <location>
        <begin position="1"/>
        <end position="17"/>
    </location>
</feature>
<evidence type="ECO:0000313" key="2">
    <source>
        <dbReference type="EMBL" id="KAK3882598.1"/>
    </source>
</evidence>
<sequence>MVFAFIVFLSPLSMASSSCLTSCLLRIYLSPPHPTLSSNLLFYSLPLSSPPLPFSASYPLLCFPLSSLFPTFLLPTHLSISPHRHTPPLQLTSSPPSPAHLCLIPLRDRF</sequence>
<dbReference type="Proteomes" id="UP001286313">
    <property type="component" value="Unassembled WGS sequence"/>
</dbReference>